<dbReference type="GO" id="GO:0004146">
    <property type="term" value="F:dihydrofolate reductase activity"/>
    <property type="evidence" value="ECO:0007669"/>
    <property type="project" value="InterPro"/>
</dbReference>
<gene>
    <name evidence="2" type="ORF">g.56769</name>
</gene>
<feature type="domain" description="DHFR" evidence="1">
    <location>
        <begin position="1"/>
        <end position="101"/>
    </location>
</feature>
<dbReference type="Pfam" id="PF00186">
    <property type="entry name" value="DHFR_1"/>
    <property type="match status" value="1"/>
</dbReference>
<dbReference type="EMBL" id="GECU01007277">
    <property type="protein sequence ID" value="JAT00430.1"/>
    <property type="molecule type" value="Transcribed_RNA"/>
</dbReference>
<feature type="non-terminal residue" evidence="2">
    <location>
        <position position="1"/>
    </location>
</feature>
<evidence type="ECO:0000259" key="1">
    <source>
        <dbReference type="PROSITE" id="PS51330"/>
    </source>
</evidence>
<dbReference type="SUPFAM" id="SSF53597">
    <property type="entry name" value="Dihydrofolate reductase-like"/>
    <property type="match status" value="1"/>
</dbReference>
<dbReference type="AlphaFoldDB" id="A0A1B6JMN3"/>
<dbReference type="GO" id="GO:0046654">
    <property type="term" value="P:tetrahydrofolate biosynthetic process"/>
    <property type="evidence" value="ECO:0007669"/>
    <property type="project" value="InterPro"/>
</dbReference>
<proteinExistence type="predicted"/>
<dbReference type="InterPro" id="IPR024072">
    <property type="entry name" value="DHFR-like_dom_sf"/>
</dbReference>
<dbReference type="Gene3D" id="3.40.430.10">
    <property type="entry name" value="Dihydrofolate Reductase, subunit A"/>
    <property type="match status" value="1"/>
</dbReference>
<reference evidence="2" key="1">
    <citation type="submission" date="2015-11" db="EMBL/GenBank/DDBJ databases">
        <title>De novo transcriptome assembly of four potential Pierce s Disease insect vectors from Arizona vineyards.</title>
        <authorList>
            <person name="Tassone E.E."/>
        </authorList>
    </citation>
    <scope>NUCLEOTIDE SEQUENCE</scope>
</reference>
<dbReference type="InterPro" id="IPR001796">
    <property type="entry name" value="DHFR_dom"/>
</dbReference>
<organism evidence="2">
    <name type="scientific">Homalodisca liturata</name>
    <dbReference type="NCBI Taxonomy" id="320908"/>
    <lineage>
        <taxon>Eukaryota</taxon>
        <taxon>Metazoa</taxon>
        <taxon>Ecdysozoa</taxon>
        <taxon>Arthropoda</taxon>
        <taxon>Hexapoda</taxon>
        <taxon>Insecta</taxon>
        <taxon>Pterygota</taxon>
        <taxon>Neoptera</taxon>
        <taxon>Paraneoptera</taxon>
        <taxon>Hemiptera</taxon>
        <taxon>Auchenorrhyncha</taxon>
        <taxon>Membracoidea</taxon>
        <taxon>Cicadellidae</taxon>
        <taxon>Cicadellinae</taxon>
        <taxon>Proconiini</taxon>
        <taxon>Homalodisca</taxon>
    </lineage>
</organism>
<dbReference type="PROSITE" id="PS51330">
    <property type="entry name" value="DHFR_2"/>
    <property type="match status" value="1"/>
</dbReference>
<accession>A0A1B6JMN3</accession>
<evidence type="ECO:0000313" key="2">
    <source>
        <dbReference type="EMBL" id="JAT00430.1"/>
    </source>
</evidence>
<dbReference type="PRINTS" id="PR00070">
    <property type="entry name" value="DHFR"/>
</dbReference>
<feature type="non-terminal residue" evidence="2">
    <location>
        <position position="101"/>
    </location>
</feature>
<sequence>RKLRGDASFVNVLIRLIPNCALIMGRNTFESMPRKAGIANIVLTRNADYSPAGTVVLNDFRKAVDYCADNGLRPVVFGGSRVYELALQHPFRVFYTCIEEG</sequence>
<name>A0A1B6JMN3_9HEMI</name>
<protein>
    <recommendedName>
        <fullName evidence="1">DHFR domain-containing protein</fullName>
    </recommendedName>
</protein>